<sequence length="136" mass="13971">MIGGGPRIVCWLLLPLLLDPVFLVAVPLLFVEAEEVFSFNDVSPLADCRAPSFDRSVFVPFPKLDGAFGKNAVGGAAIAARPGLAPRRGLAAVLDIRFSLGSLTVVAAGGSCASGIGFRKSAASIFTGTGSKSSMM</sequence>
<reference evidence="2" key="1">
    <citation type="submission" date="2018-01" db="EMBL/GenBank/DDBJ databases">
        <title>An insight into the sialome of Amazonian anophelines.</title>
        <authorList>
            <person name="Ribeiro J.M."/>
            <person name="Scarpassa V."/>
            <person name="Calvo E."/>
        </authorList>
    </citation>
    <scope>NUCLEOTIDE SEQUENCE</scope>
    <source>
        <tissue evidence="2">Salivary glands</tissue>
    </source>
</reference>
<accession>A0A2M3ZQI1</accession>
<protein>
    <submittedName>
        <fullName evidence="2">Putative secreted peptide</fullName>
    </submittedName>
</protein>
<dbReference type="AlphaFoldDB" id="A0A2M3ZQI1"/>
<dbReference type="EMBL" id="GGFM01010002">
    <property type="protein sequence ID" value="MBW30753.1"/>
    <property type="molecule type" value="Transcribed_RNA"/>
</dbReference>
<feature type="chain" id="PRO_5014986147" evidence="1">
    <location>
        <begin position="34"/>
        <end position="136"/>
    </location>
</feature>
<evidence type="ECO:0000256" key="1">
    <source>
        <dbReference type="SAM" id="SignalP"/>
    </source>
</evidence>
<proteinExistence type="predicted"/>
<evidence type="ECO:0000313" key="2">
    <source>
        <dbReference type="EMBL" id="MBW30753.1"/>
    </source>
</evidence>
<keyword evidence="1" id="KW-0732">Signal</keyword>
<organism evidence="2">
    <name type="scientific">Anopheles braziliensis</name>
    <dbReference type="NCBI Taxonomy" id="58242"/>
    <lineage>
        <taxon>Eukaryota</taxon>
        <taxon>Metazoa</taxon>
        <taxon>Ecdysozoa</taxon>
        <taxon>Arthropoda</taxon>
        <taxon>Hexapoda</taxon>
        <taxon>Insecta</taxon>
        <taxon>Pterygota</taxon>
        <taxon>Neoptera</taxon>
        <taxon>Endopterygota</taxon>
        <taxon>Diptera</taxon>
        <taxon>Nematocera</taxon>
        <taxon>Culicoidea</taxon>
        <taxon>Culicidae</taxon>
        <taxon>Anophelinae</taxon>
        <taxon>Anopheles</taxon>
    </lineage>
</organism>
<feature type="signal peptide" evidence="1">
    <location>
        <begin position="1"/>
        <end position="33"/>
    </location>
</feature>
<name>A0A2M3ZQI1_9DIPT</name>